<gene>
    <name evidence="5" type="ORF">G3576_26995</name>
</gene>
<evidence type="ECO:0000256" key="1">
    <source>
        <dbReference type="ARBA" id="ARBA00009381"/>
    </source>
</evidence>
<organism evidence="5 6">
    <name type="scientific">Falsiroseomonas algicola</name>
    <dbReference type="NCBI Taxonomy" id="2716930"/>
    <lineage>
        <taxon>Bacteria</taxon>
        <taxon>Pseudomonadati</taxon>
        <taxon>Pseudomonadota</taxon>
        <taxon>Alphaproteobacteria</taxon>
        <taxon>Acetobacterales</taxon>
        <taxon>Roseomonadaceae</taxon>
        <taxon>Falsiroseomonas</taxon>
    </lineage>
</organism>
<dbReference type="EMBL" id="JAAIKB010000017">
    <property type="protein sequence ID" value="NGM23690.1"/>
    <property type="molecule type" value="Genomic_DNA"/>
</dbReference>
<dbReference type="RefSeq" id="WP_164697600.1">
    <property type="nucleotide sequence ID" value="NZ_JAAIKB010000017.1"/>
</dbReference>
<dbReference type="AlphaFoldDB" id="A0A6M1LTD0"/>
<keyword evidence="6" id="KW-1185">Reference proteome</keyword>
<dbReference type="SUPFAM" id="SSF56235">
    <property type="entry name" value="N-terminal nucleophile aminohydrolases (Ntn hydrolases)"/>
    <property type="match status" value="1"/>
</dbReference>
<keyword evidence="2" id="KW-0808">Transferase</keyword>
<evidence type="ECO:0000256" key="2">
    <source>
        <dbReference type="ARBA" id="ARBA00022679"/>
    </source>
</evidence>
<dbReference type="InterPro" id="IPR043137">
    <property type="entry name" value="GGT_ssub_C"/>
</dbReference>
<proteinExistence type="inferred from homology"/>
<evidence type="ECO:0000256" key="3">
    <source>
        <dbReference type="ARBA" id="ARBA00022801"/>
    </source>
</evidence>
<protein>
    <submittedName>
        <fullName evidence="5">Gamma-glutamyltransferase family protein</fullName>
    </submittedName>
</protein>
<dbReference type="Pfam" id="PF01019">
    <property type="entry name" value="G_glu_transpept"/>
    <property type="match status" value="1"/>
</dbReference>
<dbReference type="PRINTS" id="PR01210">
    <property type="entry name" value="GGTRANSPTASE"/>
</dbReference>
<dbReference type="GO" id="GO:0016740">
    <property type="term" value="F:transferase activity"/>
    <property type="evidence" value="ECO:0007669"/>
    <property type="project" value="UniProtKB-KW"/>
</dbReference>
<keyword evidence="4" id="KW-0865">Zymogen</keyword>
<dbReference type="GO" id="GO:0016787">
    <property type="term" value="F:hydrolase activity"/>
    <property type="evidence" value="ECO:0007669"/>
    <property type="project" value="UniProtKB-KW"/>
</dbReference>
<dbReference type="InterPro" id="IPR029055">
    <property type="entry name" value="Ntn_hydrolases_N"/>
</dbReference>
<name>A0A6M1LTD0_9PROT</name>
<evidence type="ECO:0000313" key="5">
    <source>
        <dbReference type="EMBL" id="NGM23690.1"/>
    </source>
</evidence>
<comment type="caution">
    <text evidence="5">The sequence shown here is derived from an EMBL/GenBank/DDBJ whole genome shotgun (WGS) entry which is preliminary data.</text>
</comment>
<accession>A0A6M1LTD0</accession>
<evidence type="ECO:0000313" key="6">
    <source>
        <dbReference type="Proteomes" id="UP000475385"/>
    </source>
</evidence>
<dbReference type="Gene3D" id="1.10.246.130">
    <property type="match status" value="1"/>
</dbReference>
<reference evidence="5 6" key="1">
    <citation type="submission" date="2020-02" db="EMBL/GenBank/DDBJ databases">
        <authorList>
            <person name="Kim H.M."/>
            <person name="Jeon C.O."/>
        </authorList>
    </citation>
    <scope>NUCLEOTIDE SEQUENCE [LARGE SCALE GENOMIC DNA]</scope>
    <source>
        <strain evidence="5 6">PeD5</strain>
    </source>
</reference>
<keyword evidence="3" id="KW-0378">Hydrolase</keyword>
<dbReference type="InterPro" id="IPR051792">
    <property type="entry name" value="GGT_bact"/>
</dbReference>
<dbReference type="Proteomes" id="UP000475385">
    <property type="component" value="Unassembled WGS sequence"/>
</dbReference>
<dbReference type="InterPro" id="IPR043138">
    <property type="entry name" value="GGT_lsub"/>
</dbReference>
<evidence type="ECO:0000256" key="4">
    <source>
        <dbReference type="ARBA" id="ARBA00023145"/>
    </source>
</evidence>
<dbReference type="Gene3D" id="3.60.20.40">
    <property type="match status" value="1"/>
</dbReference>
<dbReference type="PANTHER" id="PTHR43199">
    <property type="entry name" value="GLUTATHIONE HYDROLASE"/>
    <property type="match status" value="1"/>
</dbReference>
<reference evidence="5 6" key="2">
    <citation type="submission" date="2020-03" db="EMBL/GenBank/DDBJ databases">
        <title>Roseomonas stagni sp. nov., isolated from pond water in Japan.</title>
        <authorList>
            <person name="Furuhata K."/>
            <person name="Miyamoto H."/>
            <person name="Goto K."/>
        </authorList>
    </citation>
    <scope>NUCLEOTIDE SEQUENCE [LARGE SCALE GENOMIC DNA]</scope>
    <source>
        <strain evidence="5 6">PeD5</strain>
    </source>
</reference>
<sequence>MRPTSKLPAARAMIVAPQPEAAEAGASILAAGGNAIDALLACALTQGVVDPMMSGIGGLGILQLHDPATGRTTVLDGLSTCPGACTPTMWEATFQRECADGYGFILADRANEVGHRAVTTPGILRLFAEAHARFGKLAWKDLFGPAIGFAAEGWIIRPHVHTMFTANEAAYGRLDYVRKLAFTAEGAALYCRPDGSPKRPGDPVRNPALARTLAGIAADGVESFYTGDLARVILDNMAANGGLLSAADLAGFKVTEAAPLVVRYRGFDISLPPPPAGGIVVAEMLRILERFDLVAQGHNSPAFIRTLSAAMRIALKDREDHIGDPATQPPPLDHLLSDAYADDCAARIRDGLAAAPTRVTATAKDTTTISCVDASGLVASLTHTLGVPSGVIPPGTGFMLNGAMNWYDPRPGRAGSIAPGKKRFSSMTPTIVFQDGRPVMTLGAPGGAWIGIAILQVLVNVLDFGMGMQEAVQAPRFAATGPAIDIGNRIPRAVERDLVAAGETVRRNYHSYPFAAPHGISLWDGVLAGGADPQRDGLAIGVA</sequence>
<dbReference type="PANTHER" id="PTHR43199:SF1">
    <property type="entry name" value="GLUTATHIONE HYDROLASE PROENZYME"/>
    <property type="match status" value="1"/>
</dbReference>
<comment type="similarity">
    <text evidence="1">Belongs to the gamma-glutamyltransferase family.</text>
</comment>